<evidence type="ECO:0000313" key="2">
    <source>
        <dbReference type="EMBL" id="KAG2275436.1"/>
    </source>
</evidence>
<evidence type="ECO:0000256" key="1">
    <source>
        <dbReference type="SAM" id="MobiDB-lite"/>
    </source>
</evidence>
<accession>A0A8X7UGR0</accession>
<name>A0A8X7UGR0_BRACI</name>
<feature type="compositionally biased region" description="Polar residues" evidence="1">
    <location>
        <begin position="10"/>
        <end position="23"/>
    </location>
</feature>
<dbReference type="OrthoDB" id="10523977at2759"/>
<feature type="region of interest" description="Disordered" evidence="1">
    <location>
        <begin position="77"/>
        <end position="107"/>
    </location>
</feature>
<dbReference type="Proteomes" id="UP000886595">
    <property type="component" value="Unassembled WGS sequence"/>
</dbReference>
<proteinExistence type="predicted"/>
<protein>
    <submittedName>
        <fullName evidence="2">Uncharacterized protein</fullName>
    </submittedName>
</protein>
<keyword evidence="3" id="KW-1185">Reference proteome</keyword>
<feature type="region of interest" description="Disordered" evidence="1">
    <location>
        <begin position="1"/>
        <end position="29"/>
    </location>
</feature>
<dbReference type="EMBL" id="JAAMPC010000012">
    <property type="protein sequence ID" value="KAG2275436.1"/>
    <property type="molecule type" value="Genomic_DNA"/>
</dbReference>
<evidence type="ECO:0000313" key="3">
    <source>
        <dbReference type="Proteomes" id="UP000886595"/>
    </source>
</evidence>
<organism evidence="2 3">
    <name type="scientific">Brassica carinata</name>
    <name type="common">Ethiopian mustard</name>
    <name type="synonym">Abyssinian cabbage</name>
    <dbReference type="NCBI Taxonomy" id="52824"/>
    <lineage>
        <taxon>Eukaryota</taxon>
        <taxon>Viridiplantae</taxon>
        <taxon>Streptophyta</taxon>
        <taxon>Embryophyta</taxon>
        <taxon>Tracheophyta</taxon>
        <taxon>Spermatophyta</taxon>
        <taxon>Magnoliopsida</taxon>
        <taxon>eudicotyledons</taxon>
        <taxon>Gunneridae</taxon>
        <taxon>Pentapetalae</taxon>
        <taxon>rosids</taxon>
        <taxon>malvids</taxon>
        <taxon>Brassicales</taxon>
        <taxon>Brassicaceae</taxon>
        <taxon>Brassiceae</taxon>
        <taxon>Brassica</taxon>
    </lineage>
</organism>
<sequence length="107" mass="12282">MHGGDEARHSQNSAFGRQTSTSIDRQESTVCEKETTRLAIWKMITIMKARETAIHEPGVDKLHEGFTYEKLLNMQRRDEADQHQAEATGERTRFSHSIDRALRPSID</sequence>
<reference evidence="2 3" key="1">
    <citation type="submission" date="2020-02" db="EMBL/GenBank/DDBJ databases">
        <authorList>
            <person name="Ma Q."/>
            <person name="Huang Y."/>
            <person name="Song X."/>
            <person name="Pei D."/>
        </authorList>
    </citation>
    <scope>NUCLEOTIDE SEQUENCE [LARGE SCALE GENOMIC DNA]</scope>
    <source>
        <strain evidence="2">Sxm20200214</strain>
        <tissue evidence="2">Leaf</tissue>
    </source>
</reference>
<comment type="caution">
    <text evidence="2">The sequence shown here is derived from an EMBL/GenBank/DDBJ whole genome shotgun (WGS) entry which is preliminary data.</text>
</comment>
<gene>
    <name evidence="2" type="ORF">Bca52824_057991</name>
</gene>
<dbReference type="AlphaFoldDB" id="A0A8X7UGR0"/>